<dbReference type="PANTHER" id="PTHR39327">
    <property type="match status" value="1"/>
</dbReference>
<sequence>MKIRFMRSTRRFRATLNLCRLVLLCLACGWGGSSALEINAEKLQSLSASRYGARGAKAVTNWLQLLRGAPPPLEKDRLTLANDFWNRALLSGEDITIWGKDDYWATPLESLGKGAGDCEDYVIGKYFTLLSLGVPASKLRFIYVRARVGGPASSSQIAHMVLGYYETPNAVPLVLDSLVSTILPASQRRDLTPVFSFNADGVYVDGKPAAPVDRLSRWRDLLQRMEREGIRP</sequence>
<name>A0A1R1JS31_ALCXX</name>
<protein>
    <submittedName>
        <fullName evidence="1">Transglutaminase</fullName>
    </submittedName>
</protein>
<accession>A0A1R1JS31</accession>
<proteinExistence type="predicted"/>
<evidence type="ECO:0000313" key="2">
    <source>
        <dbReference type="Proteomes" id="UP000187251"/>
    </source>
</evidence>
<dbReference type="EMBL" id="MJMN01000017">
    <property type="protein sequence ID" value="OMG85126.1"/>
    <property type="molecule type" value="Genomic_DNA"/>
</dbReference>
<reference evidence="1 2" key="1">
    <citation type="submission" date="2016-09" db="EMBL/GenBank/DDBJ databases">
        <title>Phylogenomics of Achromobacter.</title>
        <authorList>
            <person name="Jeukens J."/>
            <person name="Freschi L."/>
            <person name="Vincent A.T."/>
            <person name="Emond-Rheault J.-G."/>
            <person name="Kukavica-Ibrulj I."/>
            <person name="Charette S.J."/>
            <person name="Levesque R.C."/>
        </authorList>
    </citation>
    <scope>NUCLEOTIDE SEQUENCE [LARGE SCALE GENOMIC DNA]</scope>
    <source>
        <strain evidence="1 2">AUS488</strain>
    </source>
</reference>
<organism evidence="1 2">
    <name type="scientific">Alcaligenes xylosoxydans xylosoxydans</name>
    <name type="common">Achromobacter xylosoxidans</name>
    <dbReference type="NCBI Taxonomy" id="85698"/>
    <lineage>
        <taxon>Bacteria</taxon>
        <taxon>Pseudomonadati</taxon>
        <taxon>Pseudomonadota</taxon>
        <taxon>Betaproteobacteria</taxon>
        <taxon>Burkholderiales</taxon>
        <taxon>Alcaligenaceae</taxon>
        <taxon>Achromobacter</taxon>
    </lineage>
</organism>
<evidence type="ECO:0000313" key="1">
    <source>
        <dbReference type="EMBL" id="OMG85126.1"/>
    </source>
</evidence>
<dbReference type="Pfam" id="PF06035">
    <property type="entry name" value="Peptidase_C93"/>
    <property type="match status" value="1"/>
</dbReference>
<comment type="caution">
    <text evidence="1">The sequence shown here is derived from an EMBL/GenBank/DDBJ whole genome shotgun (WGS) entry which is preliminary data.</text>
</comment>
<dbReference type="InterPro" id="IPR010319">
    <property type="entry name" value="Transglutaminase-like_Cys_pept"/>
</dbReference>
<dbReference type="Gene3D" id="3.10.620.30">
    <property type="match status" value="1"/>
</dbReference>
<gene>
    <name evidence="1" type="ORF">BIZ92_27545</name>
</gene>
<dbReference type="PANTHER" id="PTHR39327:SF1">
    <property type="entry name" value="BLR5470 PROTEIN"/>
    <property type="match status" value="1"/>
</dbReference>
<dbReference type="Proteomes" id="UP000187251">
    <property type="component" value="Unassembled WGS sequence"/>
</dbReference>
<dbReference type="AlphaFoldDB" id="A0A1R1JS31"/>